<keyword evidence="3" id="KW-1185">Reference proteome</keyword>
<dbReference type="Proteomes" id="UP000533598">
    <property type="component" value="Unassembled WGS sequence"/>
</dbReference>
<sequence length="187" mass="20461">MGDNEFTLPAGESVRWRGRPGKFLVLRGFDLPVLIITTLGALGFLAGVVGAVWTQSIFMITGPAGALGLLFLGPFQLFRRARELRATEYLLTDRRVLAVCTAGGRLRTWQLTLGPEDPDPRLARSSRSGQRSGTVVFGRDGDHWLPFGFSPYTEKPLVLHEIEYPEQVCGLIVAAWHARSGPAGAAW</sequence>
<dbReference type="RefSeq" id="WP_185007193.1">
    <property type="nucleotide sequence ID" value="NZ_BAAAUI010000039.1"/>
</dbReference>
<organism evidence="2 3">
    <name type="scientific">Crossiella cryophila</name>
    <dbReference type="NCBI Taxonomy" id="43355"/>
    <lineage>
        <taxon>Bacteria</taxon>
        <taxon>Bacillati</taxon>
        <taxon>Actinomycetota</taxon>
        <taxon>Actinomycetes</taxon>
        <taxon>Pseudonocardiales</taxon>
        <taxon>Pseudonocardiaceae</taxon>
        <taxon>Crossiella</taxon>
    </lineage>
</organism>
<evidence type="ECO:0000313" key="2">
    <source>
        <dbReference type="EMBL" id="MBB4680986.1"/>
    </source>
</evidence>
<keyword evidence="1" id="KW-0472">Membrane</keyword>
<feature type="transmembrane region" description="Helical" evidence="1">
    <location>
        <begin position="24"/>
        <end position="46"/>
    </location>
</feature>
<proteinExistence type="predicted"/>
<evidence type="ECO:0000313" key="3">
    <source>
        <dbReference type="Proteomes" id="UP000533598"/>
    </source>
</evidence>
<keyword evidence="1" id="KW-0812">Transmembrane</keyword>
<name>A0A7W7CJM0_9PSEU</name>
<feature type="transmembrane region" description="Helical" evidence="1">
    <location>
        <begin position="52"/>
        <end position="75"/>
    </location>
</feature>
<keyword evidence="1" id="KW-1133">Transmembrane helix</keyword>
<accession>A0A7W7CJM0</accession>
<comment type="caution">
    <text evidence="2">The sequence shown here is derived from an EMBL/GenBank/DDBJ whole genome shotgun (WGS) entry which is preliminary data.</text>
</comment>
<reference evidence="2 3" key="1">
    <citation type="submission" date="2020-08" db="EMBL/GenBank/DDBJ databases">
        <title>Sequencing the genomes of 1000 actinobacteria strains.</title>
        <authorList>
            <person name="Klenk H.-P."/>
        </authorList>
    </citation>
    <scope>NUCLEOTIDE SEQUENCE [LARGE SCALE GENOMIC DNA]</scope>
    <source>
        <strain evidence="2 3">DSM 44230</strain>
    </source>
</reference>
<protein>
    <submittedName>
        <fullName evidence="2">Uncharacterized protein</fullName>
    </submittedName>
</protein>
<evidence type="ECO:0000256" key="1">
    <source>
        <dbReference type="SAM" id="Phobius"/>
    </source>
</evidence>
<gene>
    <name evidence="2" type="ORF">HNR67_007104</name>
</gene>
<dbReference type="EMBL" id="JACHMH010000001">
    <property type="protein sequence ID" value="MBB4680986.1"/>
    <property type="molecule type" value="Genomic_DNA"/>
</dbReference>
<dbReference type="AlphaFoldDB" id="A0A7W7CJM0"/>